<dbReference type="InterPro" id="IPR011006">
    <property type="entry name" value="CheY-like_superfamily"/>
</dbReference>
<keyword evidence="5" id="KW-1185">Reference proteome</keyword>
<dbReference type="Pfam" id="PF03861">
    <property type="entry name" value="ANTAR"/>
    <property type="match status" value="1"/>
</dbReference>
<dbReference type="InterPro" id="IPR005561">
    <property type="entry name" value="ANTAR"/>
</dbReference>
<comment type="caution">
    <text evidence="4">The sequence shown here is derived from an EMBL/GenBank/DDBJ whole genome shotgun (WGS) entry which is preliminary data.</text>
</comment>
<dbReference type="GO" id="GO:0043856">
    <property type="term" value="F:anti-sigma factor antagonist activity"/>
    <property type="evidence" value="ECO:0007669"/>
    <property type="project" value="TreeGrafter"/>
</dbReference>
<reference evidence="4 5" key="1">
    <citation type="submission" date="2016-07" db="EMBL/GenBank/DDBJ databases">
        <title>Draft genome of Streptomyces diastatochromogenes.</title>
        <authorList>
            <person name="Podduturi R."/>
            <person name="Lukassen M.B."/>
            <person name="Clausen N."/>
            <person name="Nielsen J.L."/>
            <person name="Jorgensen N.O."/>
        </authorList>
    </citation>
    <scope>NUCLEOTIDE SEQUENCE [LARGE SCALE GENOMIC DNA]</scope>
    <source>
        <strain evidence="4 5">DSM 40608</strain>
    </source>
</reference>
<feature type="domain" description="STAS" evidence="2">
    <location>
        <begin position="36"/>
        <end position="127"/>
    </location>
</feature>
<dbReference type="Pfam" id="PF13466">
    <property type="entry name" value="STAS_2"/>
    <property type="match status" value="1"/>
</dbReference>
<organism evidence="4 5">
    <name type="scientific">Streptomyces diastatochromogenes</name>
    <dbReference type="NCBI Taxonomy" id="42236"/>
    <lineage>
        <taxon>Bacteria</taxon>
        <taxon>Bacillati</taxon>
        <taxon>Actinomycetota</taxon>
        <taxon>Actinomycetes</taxon>
        <taxon>Kitasatosporales</taxon>
        <taxon>Streptomycetaceae</taxon>
        <taxon>Streptomyces</taxon>
    </lineage>
</organism>
<proteinExistence type="predicted"/>
<dbReference type="InterPro" id="IPR002645">
    <property type="entry name" value="STAS_dom"/>
</dbReference>
<dbReference type="Gene3D" id="1.10.10.10">
    <property type="entry name" value="Winged helix-like DNA-binding domain superfamily/Winged helix DNA-binding domain"/>
    <property type="match status" value="1"/>
</dbReference>
<evidence type="ECO:0000313" key="5">
    <source>
        <dbReference type="Proteomes" id="UP000215483"/>
    </source>
</evidence>
<dbReference type="GO" id="GO:0003723">
    <property type="term" value="F:RNA binding"/>
    <property type="evidence" value="ECO:0007669"/>
    <property type="project" value="InterPro"/>
</dbReference>
<evidence type="ECO:0000256" key="1">
    <source>
        <dbReference type="SAM" id="MobiDB-lite"/>
    </source>
</evidence>
<dbReference type="EMBL" id="MCGQ01000105">
    <property type="protein sequence ID" value="OXY86016.1"/>
    <property type="molecule type" value="Genomic_DNA"/>
</dbReference>
<dbReference type="SUPFAM" id="SSF52091">
    <property type="entry name" value="SpoIIaa-like"/>
    <property type="match status" value="1"/>
</dbReference>
<name>A0A233RRK9_STRDA</name>
<feature type="region of interest" description="Disordered" evidence="1">
    <location>
        <begin position="249"/>
        <end position="277"/>
    </location>
</feature>
<protein>
    <recommendedName>
        <fullName evidence="6">Anti-sigma factor antagonist</fullName>
    </recommendedName>
</protein>
<dbReference type="PANTHER" id="PTHR33495">
    <property type="entry name" value="ANTI-SIGMA FACTOR ANTAGONIST TM_1081-RELATED-RELATED"/>
    <property type="match status" value="1"/>
</dbReference>
<dbReference type="CDD" id="cd07043">
    <property type="entry name" value="STAS_anti-anti-sigma_factors"/>
    <property type="match status" value="1"/>
</dbReference>
<dbReference type="SUPFAM" id="SSF52172">
    <property type="entry name" value="CheY-like"/>
    <property type="match status" value="1"/>
</dbReference>
<accession>A0A233RRK9</accession>
<dbReference type="InterPro" id="IPR036388">
    <property type="entry name" value="WH-like_DNA-bd_sf"/>
</dbReference>
<evidence type="ECO:0000259" key="2">
    <source>
        <dbReference type="PROSITE" id="PS50801"/>
    </source>
</evidence>
<feature type="domain" description="ANTAR" evidence="3">
    <location>
        <begin position="161"/>
        <end position="222"/>
    </location>
</feature>
<dbReference type="InterPro" id="IPR036513">
    <property type="entry name" value="STAS_dom_sf"/>
</dbReference>
<dbReference type="PROSITE" id="PS50801">
    <property type="entry name" value="STAS"/>
    <property type="match status" value="1"/>
</dbReference>
<evidence type="ECO:0008006" key="6">
    <source>
        <dbReference type="Google" id="ProtNLM"/>
    </source>
</evidence>
<dbReference type="SMART" id="SM01012">
    <property type="entry name" value="ANTAR"/>
    <property type="match status" value="1"/>
</dbReference>
<dbReference type="Proteomes" id="UP000215483">
    <property type="component" value="Unassembled WGS sequence"/>
</dbReference>
<dbReference type="Gene3D" id="3.30.750.24">
    <property type="entry name" value="STAS domain"/>
    <property type="match status" value="1"/>
</dbReference>
<gene>
    <name evidence="4" type="ORF">BEK98_45050</name>
</gene>
<dbReference type="InterPro" id="IPR058548">
    <property type="entry name" value="MlaB-like_STAS"/>
</dbReference>
<sequence>MLRGKLPRQQAREVEMGSRRSVWRSPAGAGAAPQGLLIDASPHEGRVCVTIRGEIDLSAQAALEAALQDAVARSTYGVDLDLSGTAFCDCSGLNCFLAARHRALPAGKTVTIQAASPLVQRLLSVTGTWPLFTLERPVLSQSACAPTPPTAAHEGEALDGDEDLRTEVEQLRRAMQTRPVIDQATGILMATFGLRAQDAWHVLVEVSQSTNTKLAVVAEELVTTVQGQALPAAVQQQVRVAVASLPAGHAPADDMPWQQSVQEDGDDGPATTSPDEA</sequence>
<feature type="region of interest" description="Disordered" evidence="1">
    <location>
        <begin position="1"/>
        <end position="35"/>
    </location>
</feature>
<dbReference type="PROSITE" id="PS50921">
    <property type="entry name" value="ANTAR"/>
    <property type="match status" value="1"/>
</dbReference>
<evidence type="ECO:0000259" key="3">
    <source>
        <dbReference type="PROSITE" id="PS50921"/>
    </source>
</evidence>
<dbReference type="PANTHER" id="PTHR33495:SF2">
    <property type="entry name" value="ANTI-SIGMA FACTOR ANTAGONIST TM_1081-RELATED"/>
    <property type="match status" value="1"/>
</dbReference>
<evidence type="ECO:0000313" key="4">
    <source>
        <dbReference type="EMBL" id="OXY86016.1"/>
    </source>
</evidence>
<dbReference type="AlphaFoldDB" id="A0A233RRK9"/>